<dbReference type="OrthoDB" id="103454at2759"/>
<dbReference type="GO" id="GO:0031080">
    <property type="term" value="C:nuclear pore outer ring"/>
    <property type="evidence" value="ECO:0007669"/>
    <property type="project" value="TreeGrafter"/>
</dbReference>
<evidence type="ECO:0000313" key="12">
    <source>
        <dbReference type="Proteomes" id="UP000178912"/>
    </source>
</evidence>
<feature type="region of interest" description="Disordered" evidence="8">
    <location>
        <begin position="1"/>
        <end position="36"/>
    </location>
</feature>
<sequence>MFSPAANGAATPTVRTSRRRPRPLSNEGSLSIPKGKRQRLNEQTFMPPGAAPEMEETKNSMVATLAGPGIVREPAGLRQDIVVRGKKSRTGERSTKGDGSTVLTSNNTYTVSRLAALPDILRADSTIHQHGAIDFDKGYALTLTHTHAIVWEYNDNKQFPGNFTFALPHASKRTSDPLPLGSLVSNSASNDHPGLVVVIPTSGKITYWESVSSAATLDLKLRRTGVEHLIPGMLSGETVIQVLNAETAGFVLAFGTGRIAYMAVRDGHGRPTISVQFLRGVGGAASGSIFGSIRNALSSSASRGDIAAIRAGAPGKVGERNVVLATAKGKLQCWNIHRSGHATIDGDAEGRDAIVMAIKANQPELNDSLIESFECHDFTYVPKSTTESSSQDPESDTRLLLLTSLKHRNNSHYFLVNVILKDTELSVTDIHPIISYTTPVNRAATSRPRLYQPHPTIAYLVFDRAIVVVWMIKQPDSPDTQLRLEGHLLPQPFEDVIDFRQEMDIEVVGSGMEVPTEHSTTMEDLKPHGRHRAKHPAVVLIVRGGGIIRVAATNTTKLTSRNAPQVDALSKLKQAVFYGGIKDNPLNFKVRPELQFPAEQIATASKELSQEILKSCPPFDSNLAVGQSLQKRATALRDLAIYLQASGVILDRKTKWELLVDAEKLAAAALMWKRYDGTVRNLPDGQKHGLMADVVEFIHENDKQAPTLEKGELDRVRHWFIKDVDKIQIAVPWAYQVIKYTYQDGQKDHAAVMDILSEADDMVLGAIQGAYDFRIANLKLYGLGEEQLEHGILKSGYEGLDEFWTSTFFVSENLRKQVELAGMLLGEYWGRGGTKGEPGPEVIDKIRLEFPNLIDTAIRSNQERIRWNSAQESQQSHEEAQQLASAIAKVQDEHISTLSTDLELTDEAIALAEKHEILPVLARLLQYELNGNRLRARQPGVSDEDVEFLLDRSEAIKGIIEGLFVKFGAKWANAFFEHEMDDGAMEQLLSEWTEEQTYLTEFLRSKPEYAKVSWINDVSREKNVEDASTALIDLGLNHEQDLWSKKIELSLGKIALLASQSKSSNPEASETKLNSVLYQLGLIKIQDRIFKFVLPSIAAAIDENAEIQLALEAHGNAKLRKQHVLTRLLQDSMTRLVKHEAMNASELIDVLTLMGNQAELLSQESFLGTRFFLALEAMRYGMFDRNQQLLLQRIIWRRCMLSDDWAQVNDSFDKDEQQLSDQLKKTAVYQTVYMCFKNRTFENNSNMRPMDPIDVTDAGVSDVEERFSQLDASIKENLACEMQVEVDSLALEEKHRLSKWFNTVTEKAKGDYEAALAEATDEGKSMHQVEAQLALVEGDIKEKERIKADGLLHSKQRYKPKPKTNGHLRQSVRV</sequence>
<feature type="region of interest" description="Disordered" evidence="8">
    <location>
        <begin position="1351"/>
        <end position="1374"/>
    </location>
</feature>
<name>A0A1E1JWN0_9HELO</name>
<dbReference type="FunFam" id="2.130.10.10:FF:001057">
    <property type="entry name" value="Nuclear pore complex subunit Nup133, putative"/>
    <property type="match status" value="1"/>
</dbReference>
<dbReference type="SUPFAM" id="SSF117289">
    <property type="entry name" value="Nucleoporin domain"/>
    <property type="match status" value="1"/>
</dbReference>
<evidence type="ECO:0000256" key="7">
    <source>
        <dbReference type="ARBA" id="ARBA00023242"/>
    </source>
</evidence>
<evidence type="ECO:0000256" key="8">
    <source>
        <dbReference type="SAM" id="MobiDB-lite"/>
    </source>
</evidence>
<dbReference type="Gene3D" id="1.20.58.1380">
    <property type="match status" value="1"/>
</dbReference>
<accession>A0A1E1JWN0</accession>
<dbReference type="GO" id="GO:0006606">
    <property type="term" value="P:protein import into nucleus"/>
    <property type="evidence" value="ECO:0007669"/>
    <property type="project" value="TreeGrafter"/>
</dbReference>
<dbReference type="GO" id="GO:0016973">
    <property type="term" value="P:poly(A)+ mRNA export from nucleus"/>
    <property type="evidence" value="ECO:0007669"/>
    <property type="project" value="TreeGrafter"/>
</dbReference>
<evidence type="ECO:0000259" key="9">
    <source>
        <dbReference type="Pfam" id="PF03177"/>
    </source>
</evidence>
<keyword evidence="6" id="KW-0811">Translocation</keyword>
<dbReference type="InterPro" id="IPR007187">
    <property type="entry name" value="Nucleoporin_Nup133/Nup155_C"/>
</dbReference>
<dbReference type="Pfam" id="PF03177">
    <property type="entry name" value="Nucleoporin_C"/>
    <property type="match status" value="1"/>
</dbReference>
<organism evidence="11 12">
    <name type="scientific">Rhynchosporium agropyri</name>
    <dbReference type="NCBI Taxonomy" id="914238"/>
    <lineage>
        <taxon>Eukaryota</taxon>
        <taxon>Fungi</taxon>
        <taxon>Dikarya</taxon>
        <taxon>Ascomycota</taxon>
        <taxon>Pezizomycotina</taxon>
        <taxon>Leotiomycetes</taxon>
        <taxon>Helotiales</taxon>
        <taxon>Ploettnerulaceae</taxon>
        <taxon>Rhynchosporium</taxon>
    </lineage>
</organism>
<comment type="similarity">
    <text evidence="2">Belongs to the nucleoporin Nup133 family.</text>
</comment>
<evidence type="ECO:0000256" key="3">
    <source>
        <dbReference type="ARBA" id="ARBA00022448"/>
    </source>
</evidence>
<keyword evidence="4" id="KW-0509">mRNA transport</keyword>
<reference evidence="12" key="1">
    <citation type="submission" date="2016-03" db="EMBL/GenBank/DDBJ databases">
        <authorList>
            <person name="Guldener U."/>
        </authorList>
    </citation>
    <scope>NUCLEOTIDE SEQUENCE [LARGE SCALE GENOMIC DNA]</scope>
    <source>
        <strain evidence="12">04CH-RAC-A.6.1</strain>
    </source>
</reference>
<dbReference type="InterPro" id="IPR014908">
    <property type="entry name" value="Nucleoporin_Nup133/Nup155_N"/>
</dbReference>
<evidence type="ECO:0000313" key="11">
    <source>
        <dbReference type="EMBL" id="CZS90315.1"/>
    </source>
</evidence>
<evidence type="ECO:0000256" key="4">
    <source>
        <dbReference type="ARBA" id="ARBA00022816"/>
    </source>
</evidence>
<keyword evidence="7" id="KW-0539">Nucleus</keyword>
<evidence type="ECO:0000256" key="1">
    <source>
        <dbReference type="ARBA" id="ARBA00004259"/>
    </source>
</evidence>
<gene>
    <name evidence="11" type="ORF">RAG0_01438</name>
</gene>
<dbReference type="PANTHER" id="PTHR13405">
    <property type="entry name" value="NUCLEAR PORE COMPLEX PROTEIN NUP133"/>
    <property type="match status" value="1"/>
</dbReference>
<evidence type="ECO:0000256" key="2">
    <source>
        <dbReference type="ARBA" id="ARBA00005569"/>
    </source>
</evidence>
<evidence type="ECO:0000259" key="10">
    <source>
        <dbReference type="Pfam" id="PF08801"/>
    </source>
</evidence>
<dbReference type="PANTHER" id="PTHR13405:SF11">
    <property type="entry name" value="NUCLEAR PORE COMPLEX PROTEIN NUP133"/>
    <property type="match status" value="1"/>
</dbReference>
<evidence type="ECO:0000256" key="6">
    <source>
        <dbReference type="ARBA" id="ARBA00023010"/>
    </source>
</evidence>
<dbReference type="Gene3D" id="2.130.10.10">
    <property type="entry name" value="YVTN repeat-like/Quinoprotein amine dehydrogenase"/>
    <property type="match status" value="1"/>
</dbReference>
<dbReference type="InterPro" id="IPR037624">
    <property type="entry name" value="Nup133-like"/>
</dbReference>
<dbReference type="EMBL" id="FJUX01000005">
    <property type="protein sequence ID" value="CZS90315.1"/>
    <property type="molecule type" value="Genomic_DNA"/>
</dbReference>
<keyword evidence="3" id="KW-0813">Transport</keyword>
<feature type="domain" description="Nucleoporin Nup133/Nup155-like C-terminal" evidence="9">
    <location>
        <begin position="658"/>
        <end position="1302"/>
    </location>
</feature>
<comment type="subcellular location">
    <subcellularLocation>
        <location evidence="1">Nucleus envelope</location>
    </subcellularLocation>
</comment>
<keyword evidence="12" id="KW-1185">Reference proteome</keyword>
<dbReference type="Proteomes" id="UP000178912">
    <property type="component" value="Unassembled WGS sequence"/>
</dbReference>
<dbReference type="Pfam" id="PF08801">
    <property type="entry name" value="Nucleoporin_N"/>
    <property type="match status" value="1"/>
</dbReference>
<protein>
    <submittedName>
        <fullName evidence="11">Related to NUP133 Nuclear pore protein</fullName>
    </submittedName>
</protein>
<dbReference type="GO" id="GO:0017056">
    <property type="term" value="F:structural constituent of nuclear pore"/>
    <property type="evidence" value="ECO:0007669"/>
    <property type="project" value="InterPro"/>
</dbReference>
<dbReference type="InterPro" id="IPR015943">
    <property type="entry name" value="WD40/YVTN_repeat-like_dom_sf"/>
</dbReference>
<keyword evidence="5" id="KW-0653">Protein transport</keyword>
<evidence type="ECO:0000256" key="5">
    <source>
        <dbReference type="ARBA" id="ARBA00022927"/>
    </source>
</evidence>
<feature type="compositionally biased region" description="Basic residues" evidence="8">
    <location>
        <begin position="1354"/>
        <end position="1374"/>
    </location>
</feature>
<dbReference type="GO" id="GO:0000972">
    <property type="term" value="P:transcription-dependent tethering of RNA polymerase II gene DNA at nuclear periphery"/>
    <property type="evidence" value="ECO:0007669"/>
    <property type="project" value="TreeGrafter"/>
</dbReference>
<feature type="domain" description="Nucleoporin Nup133/Nup155-like N-terminal" evidence="10">
    <location>
        <begin position="104"/>
        <end position="549"/>
    </location>
</feature>
<proteinExistence type="inferred from homology"/>